<dbReference type="InterPro" id="IPR003594">
    <property type="entry name" value="HATPase_dom"/>
</dbReference>
<dbReference type="PANTHER" id="PTHR35526">
    <property type="entry name" value="ANTI-SIGMA-F FACTOR RSBW-RELATED"/>
    <property type="match status" value="1"/>
</dbReference>
<organism evidence="3 4">
    <name type="scientific">Streptomyces spiralis</name>
    <dbReference type="NCBI Taxonomy" id="66376"/>
    <lineage>
        <taxon>Bacteria</taxon>
        <taxon>Bacillati</taxon>
        <taxon>Actinomycetota</taxon>
        <taxon>Actinomycetes</taxon>
        <taxon>Kitasatosporales</taxon>
        <taxon>Streptomycetaceae</taxon>
        <taxon>Streptomyces</taxon>
    </lineage>
</organism>
<protein>
    <recommendedName>
        <fullName evidence="2">Histidine kinase/HSP90-like ATPase domain-containing protein</fullName>
    </recommendedName>
</protein>
<sequence length="160" mass="16987">MTAIGTRPSGVRVPGESDRSRQVRQRAVLTLPSRAVLVASVRVFAAGVLRRWGVGTEEQDAAVLIVDELAANAVLHGRADMTLELDLDGDTLGIALTDFGARAHVADPDVAPDEHGRGMGIVEHLADHVEIRPGRDGCRVLARLRVRQFSGTAGETNPAA</sequence>
<evidence type="ECO:0000259" key="2">
    <source>
        <dbReference type="Pfam" id="PF13581"/>
    </source>
</evidence>
<dbReference type="Proteomes" id="UP000641386">
    <property type="component" value="Unassembled WGS sequence"/>
</dbReference>
<keyword evidence="1" id="KW-0808">Transferase</keyword>
<gene>
    <name evidence="3" type="ORF">GCM10014715_80930</name>
</gene>
<evidence type="ECO:0000313" key="3">
    <source>
        <dbReference type="EMBL" id="GHF13203.1"/>
    </source>
</evidence>
<evidence type="ECO:0000256" key="1">
    <source>
        <dbReference type="ARBA" id="ARBA00022527"/>
    </source>
</evidence>
<dbReference type="EMBL" id="BNBC01000064">
    <property type="protein sequence ID" value="GHF13203.1"/>
    <property type="molecule type" value="Genomic_DNA"/>
</dbReference>
<dbReference type="RefSeq" id="WP_189907749.1">
    <property type="nucleotide sequence ID" value="NZ_BNBC01000064.1"/>
</dbReference>
<feature type="domain" description="Histidine kinase/HSP90-like ATPase" evidence="2">
    <location>
        <begin position="32"/>
        <end position="140"/>
    </location>
</feature>
<evidence type="ECO:0000313" key="4">
    <source>
        <dbReference type="Proteomes" id="UP000641386"/>
    </source>
</evidence>
<dbReference type="GO" id="GO:0004674">
    <property type="term" value="F:protein serine/threonine kinase activity"/>
    <property type="evidence" value="ECO:0007669"/>
    <property type="project" value="UniProtKB-KW"/>
</dbReference>
<keyword evidence="4" id="KW-1185">Reference proteome</keyword>
<dbReference type="PANTHER" id="PTHR35526:SF3">
    <property type="entry name" value="ANTI-SIGMA-F FACTOR RSBW"/>
    <property type="match status" value="1"/>
</dbReference>
<name>A0A919AKR6_9ACTN</name>
<keyword evidence="1" id="KW-0723">Serine/threonine-protein kinase</keyword>
<dbReference type="Gene3D" id="3.30.565.10">
    <property type="entry name" value="Histidine kinase-like ATPase, C-terminal domain"/>
    <property type="match status" value="1"/>
</dbReference>
<comment type="caution">
    <text evidence="3">The sequence shown here is derived from an EMBL/GenBank/DDBJ whole genome shotgun (WGS) entry which is preliminary data.</text>
</comment>
<dbReference type="Pfam" id="PF13581">
    <property type="entry name" value="HATPase_c_2"/>
    <property type="match status" value="1"/>
</dbReference>
<dbReference type="CDD" id="cd16936">
    <property type="entry name" value="HATPase_RsbW-like"/>
    <property type="match status" value="1"/>
</dbReference>
<proteinExistence type="predicted"/>
<accession>A0A919AKR6</accession>
<dbReference type="AlphaFoldDB" id="A0A919AKR6"/>
<reference evidence="3" key="2">
    <citation type="submission" date="2020-09" db="EMBL/GenBank/DDBJ databases">
        <authorList>
            <person name="Sun Q."/>
            <person name="Ohkuma M."/>
        </authorList>
    </citation>
    <scope>NUCLEOTIDE SEQUENCE</scope>
    <source>
        <strain evidence="3">JCM 3302</strain>
    </source>
</reference>
<dbReference type="InterPro" id="IPR036890">
    <property type="entry name" value="HATPase_C_sf"/>
</dbReference>
<keyword evidence="1" id="KW-0418">Kinase</keyword>
<reference evidence="3" key="1">
    <citation type="journal article" date="2014" name="Int. J. Syst. Evol. Microbiol.">
        <title>Complete genome sequence of Corynebacterium casei LMG S-19264T (=DSM 44701T), isolated from a smear-ripened cheese.</title>
        <authorList>
            <consortium name="US DOE Joint Genome Institute (JGI-PGF)"/>
            <person name="Walter F."/>
            <person name="Albersmeier A."/>
            <person name="Kalinowski J."/>
            <person name="Ruckert C."/>
        </authorList>
    </citation>
    <scope>NUCLEOTIDE SEQUENCE</scope>
    <source>
        <strain evidence="3">JCM 3302</strain>
    </source>
</reference>
<dbReference type="InterPro" id="IPR050267">
    <property type="entry name" value="Anti-sigma-factor_SerPK"/>
</dbReference>